<organism evidence="1">
    <name type="scientific">marine metagenome</name>
    <dbReference type="NCBI Taxonomy" id="408172"/>
    <lineage>
        <taxon>unclassified sequences</taxon>
        <taxon>metagenomes</taxon>
        <taxon>ecological metagenomes</taxon>
    </lineage>
</organism>
<proteinExistence type="predicted"/>
<dbReference type="EMBL" id="UINC01036455">
    <property type="protein sequence ID" value="SVB30449.1"/>
    <property type="molecule type" value="Genomic_DNA"/>
</dbReference>
<accession>A0A382CX73</accession>
<sequence>MTCTALVKLEKTTNADGLQGHVL</sequence>
<name>A0A382CX73_9ZZZZ</name>
<evidence type="ECO:0000313" key="1">
    <source>
        <dbReference type="EMBL" id="SVB30449.1"/>
    </source>
</evidence>
<gene>
    <name evidence="1" type="ORF">METZ01_LOCUS183303</name>
</gene>
<dbReference type="AlphaFoldDB" id="A0A382CX73"/>
<protein>
    <submittedName>
        <fullName evidence="1">Uncharacterized protein</fullName>
    </submittedName>
</protein>
<reference evidence="1" key="1">
    <citation type="submission" date="2018-05" db="EMBL/GenBank/DDBJ databases">
        <authorList>
            <person name="Lanie J.A."/>
            <person name="Ng W.-L."/>
            <person name="Kazmierczak K.M."/>
            <person name="Andrzejewski T.M."/>
            <person name="Davidsen T.M."/>
            <person name="Wayne K.J."/>
            <person name="Tettelin H."/>
            <person name="Glass J.I."/>
            <person name="Rusch D."/>
            <person name="Podicherti R."/>
            <person name="Tsui H.-C.T."/>
            <person name="Winkler M.E."/>
        </authorList>
    </citation>
    <scope>NUCLEOTIDE SEQUENCE</scope>
</reference>